<feature type="chain" id="PRO_5012375749" evidence="2">
    <location>
        <begin position="35"/>
        <end position="662"/>
    </location>
</feature>
<comment type="caution">
    <text evidence="3">The sequence shown here is derived from an EMBL/GenBank/DDBJ whole genome shotgun (WGS) entry which is preliminary data.</text>
</comment>
<keyword evidence="4" id="KW-1185">Reference proteome</keyword>
<evidence type="ECO:0000313" key="3">
    <source>
        <dbReference type="EMBL" id="OXN00286.1"/>
    </source>
</evidence>
<keyword evidence="1" id="KW-0812">Transmembrane</keyword>
<feature type="transmembrane region" description="Helical" evidence="1">
    <location>
        <begin position="634"/>
        <end position="655"/>
    </location>
</feature>
<dbReference type="Gene3D" id="2.60.40.4270">
    <property type="entry name" value="Listeria-Bacteroides repeat domain"/>
    <property type="match status" value="1"/>
</dbReference>
<dbReference type="RefSeq" id="WP_143248597.1">
    <property type="nucleotide sequence ID" value="NZ_NEWD01000019.1"/>
</dbReference>
<accession>A0A229VXL6</accession>
<dbReference type="InterPro" id="IPR042229">
    <property type="entry name" value="Listeria/Bacterioides_rpt_sf"/>
</dbReference>
<keyword evidence="1" id="KW-0472">Membrane</keyword>
<evidence type="ECO:0000256" key="1">
    <source>
        <dbReference type="SAM" id="Phobius"/>
    </source>
</evidence>
<sequence length="662" mass="70628">MRTMFWKRPAAALAGIACLAMPLAGLMAVPAVQAADASCSGYDRPAGSDTDINVKLPVCDTSLPVTVAPQGGTIAGQIHGKYTNFEFDTQSIGMDTVKFDANWTHGNSGMVDGAIEQQIPTKIGASFTVPDLGTWIAGNGLPQTVSAKFTVTEWNGGSVRWYHLGGDNNPVYEKGLTFAADAGIKLLQCANGQPTGCGTGYSKDSPQPAYDAAKRNGLTLQVDFLDQNGQPIQVSGYTAFENLDGDRYGLWWGGDPDNLKWDPYLHVGIEPLQGFDQLILPSTGTSTGDLTRFGRNGIAGDKTFAYTYDANFPRPNNPNDLYDHRDTTNDQALAESSQASHRFAALFDATSLTFSYTSGQEGAMTIGSDAVEKDSSHQVSWTAVDQNGNTLPGLTNQTSGFTTAAGKDLDATKVVYGTQWKLATPKAPEGYTLEKVTGDATSSSTQDPNTVASGTMGARNQAVVLHYRAASSRITFQPGDPKVTGSIKPLDGYVGDQATLPDATGYTWDHHTFTGWKDPDGGDHKAGDKIDYPKGGLTLTAQWRTWTYTVRYEKGADDATGSMGDQAMTFDQSARLTANGFKRSGWRFTGWKDQNGKTYQDAQEATNLASNDGETVTLTAQWARTGTSTLPSTGAATGLGVLLTAGLLTAGGMIARRMRRVR</sequence>
<protein>
    <submittedName>
        <fullName evidence="3">Uncharacterized protein</fullName>
    </submittedName>
</protein>
<keyword evidence="2" id="KW-0732">Signal</keyword>
<name>A0A229VXL6_9BIFI</name>
<dbReference type="Proteomes" id="UP000215433">
    <property type="component" value="Unassembled WGS sequence"/>
</dbReference>
<dbReference type="OrthoDB" id="3222555at2"/>
<feature type="signal peptide" evidence="2">
    <location>
        <begin position="1"/>
        <end position="34"/>
    </location>
</feature>
<reference evidence="3 4" key="1">
    <citation type="submission" date="2017-05" db="EMBL/GenBank/DDBJ databases">
        <title>Bifidobacterium vansinderenii sp. nov.</title>
        <authorList>
            <person name="Lugli G.A."/>
            <person name="Duranti S."/>
            <person name="Mangifesta M."/>
        </authorList>
    </citation>
    <scope>NUCLEOTIDE SEQUENCE [LARGE SCALE GENOMIC DNA]</scope>
    <source>
        <strain evidence="3 4">Tam10B</strain>
    </source>
</reference>
<keyword evidence="1" id="KW-1133">Transmembrane helix</keyword>
<evidence type="ECO:0000313" key="4">
    <source>
        <dbReference type="Proteomes" id="UP000215433"/>
    </source>
</evidence>
<evidence type="ECO:0000256" key="2">
    <source>
        <dbReference type="SAM" id="SignalP"/>
    </source>
</evidence>
<dbReference type="AlphaFoldDB" id="A0A229VXL6"/>
<organism evidence="3 4">
    <name type="scientific">Bifidobacterium vansinderenii</name>
    <dbReference type="NCBI Taxonomy" id="1984871"/>
    <lineage>
        <taxon>Bacteria</taxon>
        <taxon>Bacillati</taxon>
        <taxon>Actinomycetota</taxon>
        <taxon>Actinomycetes</taxon>
        <taxon>Bifidobacteriales</taxon>
        <taxon>Bifidobacteriaceae</taxon>
        <taxon>Bifidobacterium</taxon>
    </lineage>
</organism>
<gene>
    <name evidence="3" type="ORF">Tam10B_1509</name>
</gene>
<dbReference type="EMBL" id="NEWD01000019">
    <property type="protein sequence ID" value="OXN00286.1"/>
    <property type="molecule type" value="Genomic_DNA"/>
</dbReference>
<proteinExistence type="predicted"/>